<gene>
    <name evidence="3" type="ORF">B0T18DRAFT_433658</name>
</gene>
<dbReference type="InterPro" id="IPR058317">
    <property type="entry name" value="DUF8004"/>
</dbReference>
<name>A0AA40BR89_9PEZI</name>
<feature type="region of interest" description="Disordered" evidence="1">
    <location>
        <begin position="541"/>
        <end position="585"/>
    </location>
</feature>
<organism evidence="3 4">
    <name type="scientific">Schizothecium vesticola</name>
    <dbReference type="NCBI Taxonomy" id="314040"/>
    <lineage>
        <taxon>Eukaryota</taxon>
        <taxon>Fungi</taxon>
        <taxon>Dikarya</taxon>
        <taxon>Ascomycota</taxon>
        <taxon>Pezizomycotina</taxon>
        <taxon>Sordariomycetes</taxon>
        <taxon>Sordariomycetidae</taxon>
        <taxon>Sordariales</taxon>
        <taxon>Schizotheciaceae</taxon>
        <taxon>Schizothecium</taxon>
    </lineage>
</organism>
<sequence length="842" mass="93889">MVNIRRWDGAARACAPWDSLGKDPELWTRNGNCYVHLYAKGQSRRGPAFRLSLRELLDAKCHPLLARFIARDQTVLCRASPGQTYIEVLETMGPSAKVELYIPPPPMANKDESRRYHIATRNFFAWVLRRSMVGEHLGSTLINLLTSMGEFRCPGANNMDDLLSYLDEEGYLEICNQPIHALGILHFAEHSQLRDLYIHAFTHCVGMCDHLFAIHEYQMISSTSRKLIRQAKTQMEAKLARAGSMLRNFLDEDLSEAHVGLALGGRAHLERFRGFLHGFYTSKLGYYPPTSMNPRSTIFERDVYCKMRDDFEALYNYLVDESFTMTEKVPALAQGGICALQSVHGFDMRNHCSSLRHPLPLLPQIGSAPSSRRLSWLSARVDKLRPDNRLVIHASLVKATNKRSQQVVRNPLVVAYKKFEEDSVFTPHKADRHEKVSQVDARKIRWILIYAMYQVLQKCTAAPDECLDTNVPYNIAVDTANLPPWDEAQSSVVIKTNITQPSCEIPISLLPTMPPAPEVPTFSFDIKPDIDYLALARSEASLPRPGSSPNIPARANSLKVQTTTRPRGQSLNRGFRPRSDSVNRSFRRSMQVFTSSATSIVTGPTTPKKNRPMSYHEIVVHGYGNGTNPVHLDPVPPLPDLPNFLDLHFPTCSPTKQPSNEQLRPEPLTVRTLSTASTSSTNSTANSSSSRLSDALSASSTVYTVPSPISQRCASTITIGSQDSSLSRSNSRSSLPPCLPRKNSRRKRLSDLYPIPLRPWGSSSNDKDHEISEACFLSTATEVEDEDQDDALMMRLAGSREEHGPEVDVWAQFANIGGLTEARSMVVPSHGAELAPIVETGV</sequence>
<dbReference type="PANTHER" id="PTHR39601:SF1">
    <property type="entry name" value="CHORIOGENIN HMINOR"/>
    <property type="match status" value="1"/>
</dbReference>
<feature type="region of interest" description="Disordered" evidence="1">
    <location>
        <begin position="671"/>
        <end position="693"/>
    </location>
</feature>
<dbReference type="Proteomes" id="UP001172155">
    <property type="component" value="Unassembled WGS sequence"/>
</dbReference>
<proteinExistence type="predicted"/>
<reference evidence="3" key="1">
    <citation type="submission" date="2023-06" db="EMBL/GenBank/DDBJ databases">
        <title>Genome-scale phylogeny and comparative genomics of the fungal order Sordariales.</title>
        <authorList>
            <consortium name="Lawrence Berkeley National Laboratory"/>
            <person name="Hensen N."/>
            <person name="Bonometti L."/>
            <person name="Westerberg I."/>
            <person name="Brannstrom I.O."/>
            <person name="Guillou S."/>
            <person name="Cros-Aarteil S."/>
            <person name="Calhoun S."/>
            <person name="Haridas S."/>
            <person name="Kuo A."/>
            <person name="Mondo S."/>
            <person name="Pangilinan J."/>
            <person name="Riley R."/>
            <person name="LaButti K."/>
            <person name="Andreopoulos B."/>
            <person name="Lipzen A."/>
            <person name="Chen C."/>
            <person name="Yanf M."/>
            <person name="Daum C."/>
            <person name="Ng V."/>
            <person name="Clum A."/>
            <person name="Steindorff A."/>
            <person name="Ohm R."/>
            <person name="Martin F."/>
            <person name="Silar P."/>
            <person name="Natvig D."/>
            <person name="Lalanne C."/>
            <person name="Gautier V."/>
            <person name="Ament-velasquez S.L."/>
            <person name="Kruys A."/>
            <person name="Hutchinson M.I."/>
            <person name="Powell A.J."/>
            <person name="Barry K."/>
            <person name="Miller A.N."/>
            <person name="Grigoriev I.V."/>
            <person name="Debuchy R."/>
            <person name="Gladieux P."/>
            <person name="Thoren M.H."/>
            <person name="Johannesson H."/>
        </authorList>
    </citation>
    <scope>NUCLEOTIDE SEQUENCE</scope>
    <source>
        <strain evidence="3">SMH3187-1</strain>
    </source>
</reference>
<accession>A0AA40BR89</accession>
<dbReference type="Pfam" id="PF26013">
    <property type="entry name" value="DUF8004"/>
    <property type="match status" value="1"/>
</dbReference>
<evidence type="ECO:0000313" key="4">
    <source>
        <dbReference type="Proteomes" id="UP001172155"/>
    </source>
</evidence>
<feature type="compositionally biased region" description="Low complexity" evidence="1">
    <location>
        <begin position="724"/>
        <end position="736"/>
    </location>
</feature>
<feature type="region of interest" description="Disordered" evidence="1">
    <location>
        <begin position="720"/>
        <end position="746"/>
    </location>
</feature>
<evidence type="ECO:0000313" key="3">
    <source>
        <dbReference type="EMBL" id="KAK0738929.1"/>
    </source>
</evidence>
<feature type="compositionally biased region" description="Polar residues" evidence="1">
    <location>
        <begin position="558"/>
        <end position="572"/>
    </location>
</feature>
<dbReference type="AlphaFoldDB" id="A0AA40BR89"/>
<protein>
    <recommendedName>
        <fullName evidence="2">DUF8004 domain-containing protein</fullName>
    </recommendedName>
</protein>
<evidence type="ECO:0000259" key="2">
    <source>
        <dbReference type="Pfam" id="PF26013"/>
    </source>
</evidence>
<dbReference type="EMBL" id="JAUKUD010000007">
    <property type="protein sequence ID" value="KAK0738929.1"/>
    <property type="molecule type" value="Genomic_DNA"/>
</dbReference>
<evidence type="ECO:0000256" key="1">
    <source>
        <dbReference type="SAM" id="MobiDB-lite"/>
    </source>
</evidence>
<comment type="caution">
    <text evidence="3">The sequence shown here is derived from an EMBL/GenBank/DDBJ whole genome shotgun (WGS) entry which is preliminary data.</text>
</comment>
<dbReference type="PANTHER" id="PTHR39601">
    <property type="entry name" value="CHORIOGENIN HMINOR"/>
    <property type="match status" value="1"/>
</dbReference>
<keyword evidence="4" id="KW-1185">Reference proteome</keyword>
<feature type="domain" description="DUF8004" evidence="2">
    <location>
        <begin position="160"/>
        <end position="250"/>
    </location>
</feature>